<dbReference type="GO" id="GO:0006891">
    <property type="term" value="P:intra-Golgi vesicle-mediated transport"/>
    <property type="evidence" value="ECO:0007669"/>
    <property type="project" value="TreeGrafter"/>
</dbReference>
<dbReference type="Proteomes" id="UP001152795">
    <property type="component" value="Unassembled WGS sequence"/>
</dbReference>
<dbReference type="InterPro" id="IPR056917">
    <property type="entry name" value="Ig_TRAPPC10"/>
</dbReference>
<keyword evidence="6" id="KW-1185">Reference proteome</keyword>
<dbReference type="GO" id="GO:1990071">
    <property type="term" value="C:TRAPPII protein complex"/>
    <property type="evidence" value="ECO:0007669"/>
    <property type="project" value="InterPro"/>
</dbReference>
<dbReference type="GO" id="GO:0005829">
    <property type="term" value="C:cytosol"/>
    <property type="evidence" value="ECO:0007669"/>
    <property type="project" value="GOC"/>
</dbReference>
<accession>A0A6S7HXV0</accession>
<dbReference type="EMBL" id="CACRXK020006854">
    <property type="protein sequence ID" value="CAB4010634.1"/>
    <property type="molecule type" value="Genomic_DNA"/>
</dbReference>
<dbReference type="Pfam" id="PF24967">
    <property type="entry name" value="NTS_TR130"/>
    <property type="match status" value="1"/>
</dbReference>
<dbReference type="AlphaFoldDB" id="A0A6S7HXV0"/>
<dbReference type="OrthoDB" id="10256906at2759"/>
<dbReference type="InterPro" id="IPR045126">
    <property type="entry name" value="TRAPPC10/Trs130"/>
</dbReference>
<reference evidence="5" key="1">
    <citation type="submission" date="2020-04" db="EMBL/GenBank/DDBJ databases">
        <authorList>
            <person name="Alioto T."/>
            <person name="Alioto T."/>
            <person name="Gomez Garrido J."/>
        </authorList>
    </citation>
    <scope>NUCLEOTIDE SEQUENCE</scope>
    <source>
        <strain evidence="5">A484AB</strain>
    </source>
</reference>
<proteinExistence type="predicted"/>
<dbReference type="GO" id="GO:0034498">
    <property type="term" value="P:early endosome to Golgi transport"/>
    <property type="evidence" value="ECO:0007669"/>
    <property type="project" value="TreeGrafter"/>
</dbReference>
<dbReference type="Pfam" id="PF23604">
    <property type="entry name" value="Ig_TRAPPC10"/>
    <property type="match status" value="1"/>
</dbReference>
<feature type="domain" description="TRAPPC10 Ig-like" evidence="3">
    <location>
        <begin position="752"/>
        <end position="881"/>
    </location>
</feature>
<name>A0A6S7HXV0_PARCT</name>
<dbReference type="PANTHER" id="PTHR13251">
    <property type="entry name" value="EPILEPSY HOLOPROSENCEPHALY CANDIDATE 1/TMEM1"/>
    <property type="match status" value="1"/>
</dbReference>
<dbReference type="InterPro" id="IPR056916">
    <property type="entry name" value="NTS_TR130"/>
</dbReference>
<comment type="caution">
    <text evidence="5">The sequence shown here is derived from an EMBL/GenBank/DDBJ whole genome shotgun (WGS) entry which is preliminary data.</text>
</comment>
<gene>
    <name evidence="5" type="ORF">PACLA_8A066981</name>
</gene>
<dbReference type="Pfam" id="PF23036">
    <property type="entry name" value="TRAPPC10_1st"/>
    <property type="match status" value="1"/>
</dbReference>
<sequence length="994" mass="113408">MEFLPTITCEGEYELFSQFKDEIQRRLSDTTIEWKRSHGRPSKMVVVKGQCTRLTKNHFKYTIDTTPSLCELPFFHMFWTDCQDFDEYRNDVKERINKWLKNIKGSNSDWSIVQVITQGSLKGNKPKLQLPRSSVFDKIKSDFGGGKANDRCIQLWEPSKHDVTPRSVESWLAFMSKLRQSILAAVDRNLRKFEDKVRSTRDKRTEVEWDFTNYFLCHEEVAMVYEMMHLNEDALIHYDEVDALMSQLVDKVKTSDYSGPLTPFTGECWCWDGASISSGSEEKLREKIKKRKATLLDLRNYLFIRQCALLFQLDRVKDVLQRMLEFMHNIVHELTILNVSIPLGASACWVTLSSLQLLRSTIQKNPELVTYNLHTAQIYQYARQKLLEVGHLCGLMPDDQTTDEQVNLACELSGGVGQNDEGLRTLKSFLPNHVNYDLIVLPDLYLLVRFSEGNPSNKLKAALSSKDGFKALYLELLQMAIKTYENIKRTRSAKILGIDLGKFYMSGGSFGDGEELLTEGYKMFAEEGWGLLAANTLLSLAQFLACQSHLKKEETLYFTEELIRLKDDSEHKDKPLIIRAEPLFKPEMVKIHLTKRIATLGEMVHIEIELNSGLERDVDDCLLRATMRMSVTPQDSEPIRLSNEDHTVDSPTVTNTETTSNDGANQSAGDEKVKEKFSLNSEKVQLTNGKQIYHLKGKVKKSGTYLLQQLLVKMGNIHLLASLQRLPKKSRKFVVVSESPMVSWTQRTLDLPLVAGLTNVVSLSIATGPAAILDQAILEMTSESGVLFQAMESGQAVITSQADEEHRNAEYRIEVPDQTDEQKMSPRCSVRLPSIPPYHKIQVDLLLFSSFDETNSEKVTVDHDVLSSASWLSTNHLTTLFLNFYKPFTFEHILYRTKYGEFLQVILTGATSTEILICTTNLESESEDDLNRAKLIPLHAPTPQVLYYQGELSFVWRVTKEFMGVSNFVLHLDYCSRINGEAGDKYTYKHSFKV</sequence>
<evidence type="ECO:0000313" key="6">
    <source>
        <dbReference type="Proteomes" id="UP001152795"/>
    </source>
</evidence>
<feature type="domain" description="Trs130 NTS" evidence="4">
    <location>
        <begin position="456"/>
        <end position="564"/>
    </location>
</feature>
<organism evidence="5 6">
    <name type="scientific">Paramuricea clavata</name>
    <name type="common">Red gorgonian</name>
    <name type="synonym">Violescent sea-whip</name>
    <dbReference type="NCBI Taxonomy" id="317549"/>
    <lineage>
        <taxon>Eukaryota</taxon>
        <taxon>Metazoa</taxon>
        <taxon>Cnidaria</taxon>
        <taxon>Anthozoa</taxon>
        <taxon>Octocorallia</taxon>
        <taxon>Malacalcyonacea</taxon>
        <taxon>Plexauridae</taxon>
        <taxon>Paramuricea</taxon>
    </lineage>
</organism>
<evidence type="ECO:0000259" key="2">
    <source>
        <dbReference type="Pfam" id="PF23036"/>
    </source>
</evidence>
<feature type="region of interest" description="Disordered" evidence="1">
    <location>
        <begin position="633"/>
        <end position="672"/>
    </location>
</feature>
<protein>
    <submittedName>
        <fullName evidence="5">Uncharacterized protein</fullName>
    </submittedName>
</protein>
<feature type="compositionally biased region" description="Polar residues" evidence="1">
    <location>
        <begin position="649"/>
        <end position="668"/>
    </location>
</feature>
<evidence type="ECO:0000259" key="3">
    <source>
        <dbReference type="Pfam" id="PF23604"/>
    </source>
</evidence>
<dbReference type="InterPro" id="IPR056913">
    <property type="entry name" value="TRAPPC10/Trs130_N"/>
</dbReference>
<feature type="domain" description="TRAPPC10/Trs130 N-terminal" evidence="2">
    <location>
        <begin position="5"/>
        <end position="319"/>
    </location>
</feature>
<dbReference type="PANTHER" id="PTHR13251:SF3">
    <property type="entry name" value="TRAFFICKING PROTEIN PARTICLE COMPLEX SUBUNIT 10"/>
    <property type="match status" value="1"/>
</dbReference>
<evidence type="ECO:0000256" key="1">
    <source>
        <dbReference type="SAM" id="MobiDB-lite"/>
    </source>
</evidence>
<evidence type="ECO:0000259" key="4">
    <source>
        <dbReference type="Pfam" id="PF24967"/>
    </source>
</evidence>
<evidence type="ECO:0000313" key="5">
    <source>
        <dbReference type="EMBL" id="CAB4010634.1"/>
    </source>
</evidence>